<dbReference type="STRING" id="1514971.AUR64_13355"/>
<proteinExistence type="predicted"/>
<evidence type="ECO:0000259" key="1">
    <source>
        <dbReference type="Pfam" id="PF26455"/>
    </source>
</evidence>
<evidence type="ECO:0000313" key="2">
    <source>
        <dbReference type="EMBL" id="KTG08803.1"/>
    </source>
</evidence>
<evidence type="ECO:0000313" key="3">
    <source>
        <dbReference type="Proteomes" id="UP000054387"/>
    </source>
</evidence>
<feature type="domain" description="DUF8134" evidence="1">
    <location>
        <begin position="1"/>
        <end position="103"/>
    </location>
</feature>
<dbReference type="RefSeq" id="WP_058581955.1">
    <property type="nucleotide sequence ID" value="NZ_LOPU01000029.1"/>
</dbReference>
<name>A0A0W1R5U3_9EURY</name>
<keyword evidence="3" id="KW-1185">Reference proteome</keyword>
<comment type="caution">
    <text evidence="2">The sequence shown here is derived from an EMBL/GenBank/DDBJ whole genome shotgun (WGS) entry which is preliminary data.</text>
</comment>
<gene>
    <name evidence="2" type="ORF">AUR64_13355</name>
</gene>
<dbReference type="OrthoDB" id="193938at2157"/>
<organism evidence="2 3">
    <name type="scientific">Haloprofundus marisrubri</name>
    <dbReference type="NCBI Taxonomy" id="1514971"/>
    <lineage>
        <taxon>Archaea</taxon>
        <taxon>Methanobacteriati</taxon>
        <taxon>Methanobacteriota</taxon>
        <taxon>Stenosarchaea group</taxon>
        <taxon>Halobacteria</taxon>
        <taxon>Halobacteriales</taxon>
        <taxon>Haloferacaceae</taxon>
        <taxon>Haloprofundus</taxon>
    </lineage>
</organism>
<dbReference type="InterPro" id="IPR058447">
    <property type="entry name" value="DUF8134"/>
</dbReference>
<dbReference type="Proteomes" id="UP000054387">
    <property type="component" value="Unassembled WGS sequence"/>
</dbReference>
<dbReference type="AlphaFoldDB" id="A0A0W1R5U3"/>
<sequence>MTVPLRIQDDGAWLSVDDQRRVGVGELWRFYDPGFCDCDLADGVVENLVEPGVDGRTVEIRAVCQCIVCGTKATTDWLPVGRIVDGEWRDIDREGLLLSNASRKRE</sequence>
<protein>
    <recommendedName>
        <fullName evidence="1">DUF8134 domain-containing protein</fullName>
    </recommendedName>
</protein>
<accession>A0A0W1R5U3</accession>
<dbReference type="EMBL" id="LOPU01000029">
    <property type="protein sequence ID" value="KTG08803.1"/>
    <property type="molecule type" value="Genomic_DNA"/>
</dbReference>
<dbReference type="Pfam" id="PF26455">
    <property type="entry name" value="DUF8134"/>
    <property type="match status" value="1"/>
</dbReference>
<reference evidence="2 3" key="1">
    <citation type="submission" date="2015-12" db="EMBL/GenBank/DDBJ databases">
        <title>Haloprofundus marisrubri gen. nov., sp. nov., an extremely halophilic archaeon isolated from the Discovery deep brine-seawater interface in the Red Sea.</title>
        <authorList>
            <person name="Zhang G."/>
            <person name="Stingl U."/>
            <person name="Rashid M."/>
        </authorList>
    </citation>
    <scope>NUCLEOTIDE SEQUENCE [LARGE SCALE GENOMIC DNA]</scope>
    <source>
        <strain evidence="2 3">SB9</strain>
    </source>
</reference>